<dbReference type="Pfam" id="PF04479">
    <property type="entry name" value="RTA1"/>
    <property type="match status" value="1"/>
</dbReference>
<evidence type="ECO:0000256" key="2">
    <source>
        <dbReference type="ARBA" id="ARBA00022692"/>
    </source>
</evidence>
<proteinExistence type="predicted"/>
<dbReference type="EMBL" id="PDXD01000235">
    <property type="protein sequence ID" value="RYN53637.1"/>
    <property type="molecule type" value="Genomic_DNA"/>
</dbReference>
<protein>
    <recommendedName>
        <fullName evidence="8">RTA1-domain-containing protein</fullName>
    </recommendedName>
</protein>
<keyword evidence="3 5" id="KW-1133">Transmembrane helix</keyword>
<feature type="transmembrane region" description="Helical" evidence="5">
    <location>
        <begin position="152"/>
        <end position="169"/>
    </location>
</feature>
<evidence type="ECO:0000256" key="1">
    <source>
        <dbReference type="ARBA" id="ARBA00004141"/>
    </source>
</evidence>
<reference evidence="7" key="1">
    <citation type="journal article" date="2019" name="bioRxiv">
        <title>Genomics, evolutionary history and diagnostics of the Alternaria alternata species group including apple and Asian pear pathotypes.</title>
        <authorList>
            <person name="Armitage A.D."/>
            <person name="Cockerton H.M."/>
            <person name="Sreenivasaprasad S."/>
            <person name="Woodhall J.W."/>
            <person name="Lane C.R."/>
            <person name="Harrison R.J."/>
            <person name="Clarkson J.P."/>
        </authorList>
    </citation>
    <scope>NUCLEOTIDE SEQUENCE [LARGE SCALE GENOMIC DNA]</scope>
    <source>
        <strain evidence="7">FERA 1177</strain>
    </source>
</reference>
<accession>A0A4Q4ML45</accession>
<name>A0A4Q4ML45_ALTAL</name>
<dbReference type="InterPro" id="IPR007568">
    <property type="entry name" value="RTA1"/>
</dbReference>
<dbReference type="AlphaFoldDB" id="A0A4Q4ML45"/>
<feature type="transmembrane region" description="Helical" evidence="5">
    <location>
        <begin position="73"/>
        <end position="97"/>
    </location>
</feature>
<evidence type="ECO:0000256" key="5">
    <source>
        <dbReference type="SAM" id="Phobius"/>
    </source>
</evidence>
<gene>
    <name evidence="6" type="ORF">AA0117_g13337</name>
</gene>
<keyword evidence="4 5" id="KW-0472">Membrane</keyword>
<evidence type="ECO:0000313" key="7">
    <source>
        <dbReference type="Proteomes" id="UP000291422"/>
    </source>
</evidence>
<feature type="transmembrane region" description="Helical" evidence="5">
    <location>
        <begin position="32"/>
        <end position="53"/>
    </location>
</feature>
<comment type="caution">
    <text evidence="6">The sequence shown here is derived from an EMBL/GenBank/DDBJ whole genome shotgun (WGS) entry which is preliminary data.</text>
</comment>
<sequence>MTYDADTHPVEAIGYGARAVGRVKPTSTPAYIVQYLSILLAPIFFAASVYMFLGRIMRTTGHPSYSLVPNRWLTAIFVGGDNLCFVVQAAGGGILASSDSKTSSDIGKAVILTGLCLQMVIFGFFVVLAAVWRVRMNAGSSKREGSFEWNKYISMLYIVSATITVRNLFRVIEYAMGGA</sequence>
<evidence type="ECO:0000256" key="3">
    <source>
        <dbReference type="ARBA" id="ARBA00022989"/>
    </source>
</evidence>
<evidence type="ECO:0000313" key="6">
    <source>
        <dbReference type="EMBL" id="RYN53637.1"/>
    </source>
</evidence>
<evidence type="ECO:0008006" key="8">
    <source>
        <dbReference type="Google" id="ProtNLM"/>
    </source>
</evidence>
<evidence type="ECO:0000256" key="4">
    <source>
        <dbReference type="ARBA" id="ARBA00023136"/>
    </source>
</evidence>
<comment type="subcellular location">
    <subcellularLocation>
        <location evidence="1">Membrane</location>
        <topology evidence="1">Multi-pass membrane protein</topology>
    </subcellularLocation>
</comment>
<dbReference type="VEuPathDB" id="FungiDB:CC77DRAFT_1048253"/>
<keyword evidence="2 5" id="KW-0812">Transmembrane</keyword>
<dbReference type="PANTHER" id="PTHR31465:SF35">
    <property type="entry name" value="RTA1 DOMAIN PROTEIN-RELATED"/>
    <property type="match status" value="1"/>
</dbReference>
<dbReference type="PANTHER" id="PTHR31465">
    <property type="entry name" value="PROTEIN RTA1-RELATED"/>
    <property type="match status" value="1"/>
</dbReference>
<dbReference type="GO" id="GO:0016020">
    <property type="term" value="C:membrane"/>
    <property type="evidence" value="ECO:0007669"/>
    <property type="project" value="UniProtKB-SubCell"/>
</dbReference>
<feature type="transmembrane region" description="Helical" evidence="5">
    <location>
        <begin position="109"/>
        <end position="132"/>
    </location>
</feature>
<dbReference type="Proteomes" id="UP000291422">
    <property type="component" value="Unassembled WGS sequence"/>
</dbReference>
<organism evidence="6 7">
    <name type="scientific">Alternaria alternata</name>
    <name type="common">Alternaria rot fungus</name>
    <name type="synonym">Torula alternata</name>
    <dbReference type="NCBI Taxonomy" id="5599"/>
    <lineage>
        <taxon>Eukaryota</taxon>
        <taxon>Fungi</taxon>
        <taxon>Dikarya</taxon>
        <taxon>Ascomycota</taxon>
        <taxon>Pezizomycotina</taxon>
        <taxon>Dothideomycetes</taxon>
        <taxon>Pleosporomycetidae</taxon>
        <taxon>Pleosporales</taxon>
        <taxon>Pleosporineae</taxon>
        <taxon>Pleosporaceae</taxon>
        <taxon>Alternaria</taxon>
        <taxon>Alternaria sect. Alternaria</taxon>
        <taxon>Alternaria alternata complex</taxon>
    </lineage>
</organism>